<dbReference type="EMBL" id="ML210344">
    <property type="protein sequence ID" value="TFK19377.1"/>
    <property type="molecule type" value="Genomic_DNA"/>
</dbReference>
<keyword evidence="2" id="KW-0378">Hydrolase</keyword>
<dbReference type="Gene3D" id="3.20.20.140">
    <property type="entry name" value="Metal-dependent hydrolases"/>
    <property type="match status" value="1"/>
</dbReference>
<dbReference type="GO" id="GO:0016787">
    <property type="term" value="F:hydrolase activity"/>
    <property type="evidence" value="ECO:0007669"/>
    <property type="project" value="UniProtKB-KW"/>
</dbReference>
<reference evidence="2 3" key="1">
    <citation type="journal article" date="2019" name="Nat. Ecol. Evol.">
        <title>Megaphylogeny resolves global patterns of mushroom evolution.</title>
        <authorList>
            <person name="Varga T."/>
            <person name="Krizsan K."/>
            <person name="Foldi C."/>
            <person name="Dima B."/>
            <person name="Sanchez-Garcia M."/>
            <person name="Sanchez-Ramirez S."/>
            <person name="Szollosi G.J."/>
            <person name="Szarkandi J.G."/>
            <person name="Papp V."/>
            <person name="Albert L."/>
            <person name="Andreopoulos W."/>
            <person name="Angelini C."/>
            <person name="Antonin V."/>
            <person name="Barry K.W."/>
            <person name="Bougher N.L."/>
            <person name="Buchanan P."/>
            <person name="Buyck B."/>
            <person name="Bense V."/>
            <person name="Catcheside P."/>
            <person name="Chovatia M."/>
            <person name="Cooper J."/>
            <person name="Damon W."/>
            <person name="Desjardin D."/>
            <person name="Finy P."/>
            <person name="Geml J."/>
            <person name="Haridas S."/>
            <person name="Hughes K."/>
            <person name="Justo A."/>
            <person name="Karasinski D."/>
            <person name="Kautmanova I."/>
            <person name="Kiss B."/>
            <person name="Kocsube S."/>
            <person name="Kotiranta H."/>
            <person name="LaButti K.M."/>
            <person name="Lechner B.E."/>
            <person name="Liimatainen K."/>
            <person name="Lipzen A."/>
            <person name="Lukacs Z."/>
            <person name="Mihaltcheva S."/>
            <person name="Morgado L.N."/>
            <person name="Niskanen T."/>
            <person name="Noordeloos M.E."/>
            <person name="Ohm R.A."/>
            <person name="Ortiz-Santana B."/>
            <person name="Ovrebo C."/>
            <person name="Racz N."/>
            <person name="Riley R."/>
            <person name="Savchenko A."/>
            <person name="Shiryaev A."/>
            <person name="Soop K."/>
            <person name="Spirin V."/>
            <person name="Szebenyi C."/>
            <person name="Tomsovsky M."/>
            <person name="Tulloss R.E."/>
            <person name="Uehling J."/>
            <person name="Grigoriev I.V."/>
            <person name="Vagvolgyi C."/>
            <person name="Papp T."/>
            <person name="Martin F.M."/>
            <person name="Miettinen O."/>
            <person name="Hibbett D.S."/>
            <person name="Nagy L.G."/>
        </authorList>
    </citation>
    <scope>NUCLEOTIDE SEQUENCE [LARGE SCALE GENOMIC DNA]</scope>
    <source>
        <strain evidence="2 3">CBS 121175</strain>
    </source>
</reference>
<sequence length="414" mass="46621">MTGGRDRYRFLHRTVFQCPAIDNHCHPLLLGAHCDAFPFEGLISEAHGDALEDSVNTIACLRASKELASLFGLQKGTNWDEIKAHRRKLDYSDLCQLSFQGTNINCLLLDDGLGGVETMAGNYQWHDQFTENKSKRIVRIETVAETIIESIFSRAKPNLGQEPGPLEPKEFEIRLGQILEEEAQHPDVAGFKSVVCYRTGLDVSSIHGGADFENAFILMYESYLPGTPVRLQDKALNDFVVRLALTTAGRYKKPVQFHTGLGDNDLNINLATPSLLQPLIKAYPETTFVLLHAAYPFTREAGYLTSVYHNVYLDWGEIFPMVSRRGQEAALKQVLELCPTNKILWSSDGHWWPESFYLGINQARSALFNVLQQLIEDDDLSEVQAAKVAQNTLFHNANRLYNLNLAFPTEMEIK</sequence>
<dbReference type="STRING" id="230819.A0A5C3KHJ5"/>
<name>A0A5C3KHJ5_COPMA</name>
<dbReference type="InterPro" id="IPR006680">
    <property type="entry name" value="Amidohydro-rel"/>
</dbReference>
<organism evidence="2 3">
    <name type="scientific">Coprinopsis marcescibilis</name>
    <name type="common">Agaric fungus</name>
    <name type="synonym">Psathyrella marcescibilis</name>
    <dbReference type="NCBI Taxonomy" id="230819"/>
    <lineage>
        <taxon>Eukaryota</taxon>
        <taxon>Fungi</taxon>
        <taxon>Dikarya</taxon>
        <taxon>Basidiomycota</taxon>
        <taxon>Agaricomycotina</taxon>
        <taxon>Agaricomycetes</taxon>
        <taxon>Agaricomycetidae</taxon>
        <taxon>Agaricales</taxon>
        <taxon>Agaricineae</taxon>
        <taxon>Psathyrellaceae</taxon>
        <taxon>Coprinopsis</taxon>
    </lineage>
</organism>
<accession>A0A5C3KHJ5</accession>
<protein>
    <submittedName>
        <fullName evidence="2">Amidohydrolase 2</fullName>
    </submittedName>
</protein>
<dbReference type="OrthoDB" id="3364440at2759"/>
<dbReference type="SUPFAM" id="SSF51556">
    <property type="entry name" value="Metallo-dependent hydrolases"/>
    <property type="match status" value="1"/>
</dbReference>
<dbReference type="InterPro" id="IPR032466">
    <property type="entry name" value="Metal_Hydrolase"/>
</dbReference>
<dbReference type="Pfam" id="PF04909">
    <property type="entry name" value="Amidohydro_2"/>
    <property type="match status" value="1"/>
</dbReference>
<dbReference type="Proteomes" id="UP000307440">
    <property type="component" value="Unassembled WGS sequence"/>
</dbReference>
<evidence type="ECO:0000313" key="2">
    <source>
        <dbReference type="EMBL" id="TFK19377.1"/>
    </source>
</evidence>
<proteinExistence type="predicted"/>
<feature type="domain" description="Amidohydrolase-related" evidence="1">
    <location>
        <begin position="242"/>
        <end position="403"/>
    </location>
</feature>
<gene>
    <name evidence="2" type="ORF">FA15DRAFT_674502</name>
</gene>
<dbReference type="AlphaFoldDB" id="A0A5C3KHJ5"/>
<dbReference type="PANTHER" id="PTHR43383:SF2">
    <property type="entry name" value="AMIDOHYDROLASE 2 FAMILY PROTEIN"/>
    <property type="match status" value="1"/>
</dbReference>
<evidence type="ECO:0000259" key="1">
    <source>
        <dbReference type="Pfam" id="PF04909"/>
    </source>
</evidence>
<evidence type="ECO:0000313" key="3">
    <source>
        <dbReference type="Proteomes" id="UP000307440"/>
    </source>
</evidence>
<dbReference type="PANTHER" id="PTHR43383">
    <property type="entry name" value="NODULIN 6"/>
    <property type="match status" value="1"/>
</dbReference>
<keyword evidence="3" id="KW-1185">Reference proteome</keyword>